<feature type="compositionally biased region" description="Polar residues" evidence="2">
    <location>
        <begin position="351"/>
        <end position="360"/>
    </location>
</feature>
<dbReference type="CDD" id="cd16473">
    <property type="entry name" value="RING-H2_RNF103"/>
    <property type="match status" value="1"/>
</dbReference>
<keyword evidence="3" id="KW-0472">Membrane</keyword>
<dbReference type="EMBL" id="CAHR02000227">
    <property type="protein sequence ID" value="CCG84357.1"/>
    <property type="molecule type" value="Genomic_DNA"/>
</dbReference>
<dbReference type="SMART" id="SM00184">
    <property type="entry name" value="RING"/>
    <property type="match status" value="1"/>
</dbReference>
<feature type="domain" description="RING-type" evidence="4">
    <location>
        <begin position="283"/>
        <end position="325"/>
    </location>
</feature>
<feature type="region of interest" description="Disordered" evidence="2">
    <location>
        <begin position="377"/>
        <end position="400"/>
    </location>
</feature>
<accession>R4XES5</accession>
<feature type="compositionally biased region" description="Low complexity" evidence="2">
    <location>
        <begin position="336"/>
        <end position="350"/>
    </location>
</feature>
<dbReference type="Gene3D" id="3.30.40.10">
    <property type="entry name" value="Zinc/RING finger domain, C3HC4 (zinc finger)"/>
    <property type="match status" value="1"/>
</dbReference>
<evidence type="ECO:0000259" key="4">
    <source>
        <dbReference type="PROSITE" id="PS50089"/>
    </source>
</evidence>
<evidence type="ECO:0000313" key="6">
    <source>
        <dbReference type="Proteomes" id="UP000013776"/>
    </source>
</evidence>
<protein>
    <recommendedName>
        <fullName evidence="4">RING-type domain-containing protein</fullName>
    </recommendedName>
</protein>
<dbReference type="eggNOG" id="KOG4628">
    <property type="taxonomic scope" value="Eukaryota"/>
</dbReference>
<feature type="region of interest" description="Disordered" evidence="2">
    <location>
        <begin position="336"/>
        <end position="360"/>
    </location>
</feature>
<dbReference type="AlphaFoldDB" id="R4XES5"/>
<sequence length="410" mass="44438">MAAPVTTSTINAASYATQTASSTSSATSSPSASHVNNNPLLFFVALGFGVLFTNLWIIIGVKYCFRYQTARRRGLAMGADGVAMGNIHHGRRRREKKLMTMEEVQSQFPLMTYKSWRAQRERQGLSTEGGVQAVGQEEAQNAREMLTGQVQPSRAASIRTVRTQRAGSMHSIEPVDTIGSGVYELGQDGAQKMPKDDQDITEVEKPIAKSTPSKRTSTMVEREMKEPDSPHSRTSINSTRPKDISEPANGEEESAEQSGEADAGVDEAEIAHLPEDIGSGDTCAICIDTLEEDDEIRGLTCGHAFHSSCVDVWLTTRRAICPLCKKDYWVRKPPAAGATDDTTEGATNAASGNPNGSSPMWRTNFLARRFGMGRNTTAAAGTSEPVDLEHGQRDPEPSSSVLARVQVMNR</sequence>
<dbReference type="InterPro" id="IPR013083">
    <property type="entry name" value="Znf_RING/FYVE/PHD"/>
</dbReference>
<dbReference type="InterPro" id="IPR001841">
    <property type="entry name" value="Znf_RING"/>
</dbReference>
<keyword evidence="1" id="KW-0862">Zinc</keyword>
<reference evidence="5 6" key="1">
    <citation type="journal article" date="2013" name="MBio">
        <title>Genome sequencing of the plant pathogen Taphrina deformans, the causal agent of peach leaf curl.</title>
        <authorList>
            <person name="Cisse O.H."/>
            <person name="Almeida J.M.G.C.F."/>
            <person name="Fonseca A."/>
            <person name="Kumar A.A."/>
            <person name="Salojaervi J."/>
            <person name="Overmyer K."/>
            <person name="Hauser P.M."/>
            <person name="Pagni M."/>
        </authorList>
    </citation>
    <scope>NUCLEOTIDE SEQUENCE [LARGE SCALE GENOMIC DNA]</scope>
    <source>
        <strain evidence="6">PYCC 5710 / ATCC 11124 / CBS 356.35 / IMI 108563 / JCM 9778 / NBRC 8474</strain>
    </source>
</reference>
<feature type="compositionally biased region" description="Basic and acidic residues" evidence="2">
    <location>
        <begin position="193"/>
        <end position="207"/>
    </location>
</feature>
<dbReference type="GO" id="GO:0005737">
    <property type="term" value="C:cytoplasm"/>
    <property type="evidence" value="ECO:0007669"/>
    <property type="project" value="TreeGrafter"/>
</dbReference>
<dbReference type="STRING" id="1097556.R4XES5"/>
<keyword evidence="6" id="KW-1185">Reference proteome</keyword>
<keyword evidence="3" id="KW-0812">Transmembrane</keyword>
<dbReference type="SUPFAM" id="SSF57850">
    <property type="entry name" value="RING/U-box"/>
    <property type="match status" value="1"/>
</dbReference>
<dbReference type="GO" id="GO:0006511">
    <property type="term" value="P:ubiquitin-dependent protein catabolic process"/>
    <property type="evidence" value="ECO:0007669"/>
    <property type="project" value="TreeGrafter"/>
</dbReference>
<name>R4XES5_TAPDE</name>
<feature type="compositionally biased region" description="Basic and acidic residues" evidence="2">
    <location>
        <begin position="387"/>
        <end position="396"/>
    </location>
</feature>
<dbReference type="InterPro" id="IPR051826">
    <property type="entry name" value="E3_ubiquitin-ligase_domain"/>
</dbReference>
<comment type="caution">
    <text evidence="5">The sequence shown here is derived from an EMBL/GenBank/DDBJ whole genome shotgun (WGS) entry which is preliminary data.</text>
</comment>
<dbReference type="GO" id="GO:0008270">
    <property type="term" value="F:zinc ion binding"/>
    <property type="evidence" value="ECO:0007669"/>
    <property type="project" value="UniProtKB-KW"/>
</dbReference>
<organism evidence="5 6">
    <name type="scientific">Taphrina deformans (strain PYCC 5710 / ATCC 11124 / CBS 356.35 / IMI 108563 / JCM 9778 / NBRC 8474)</name>
    <name type="common">Peach leaf curl fungus</name>
    <name type="synonym">Lalaria deformans</name>
    <dbReference type="NCBI Taxonomy" id="1097556"/>
    <lineage>
        <taxon>Eukaryota</taxon>
        <taxon>Fungi</taxon>
        <taxon>Dikarya</taxon>
        <taxon>Ascomycota</taxon>
        <taxon>Taphrinomycotina</taxon>
        <taxon>Taphrinomycetes</taxon>
        <taxon>Taphrinales</taxon>
        <taxon>Taphrinaceae</taxon>
        <taxon>Taphrina</taxon>
    </lineage>
</organism>
<evidence type="ECO:0000313" key="5">
    <source>
        <dbReference type="EMBL" id="CCG84357.1"/>
    </source>
</evidence>
<evidence type="ECO:0000256" key="3">
    <source>
        <dbReference type="SAM" id="Phobius"/>
    </source>
</evidence>
<feature type="region of interest" description="Disordered" evidence="2">
    <location>
        <begin position="177"/>
        <end position="264"/>
    </location>
</feature>
<dbReference type="Pfam" id="PF13639">
    <property type="entry name" value="zf-RING_2"/>
    <property type="match status" value="1"/>
</dbReference>
<feature type="compositionally biased region" description="Polar residues" evidence="2">
    <location>
        <begin position="210"/>
        <end position="219"/>
    </location>
</feature>
<dbReference type="GO" id="GO:0061630">
    <property type="term" value="F:ubiquitin protein ligase activity"/>
    <property type="evidence" value="ECO:0007669"/>
    <property type="project" value="TreeGrafter"/>
</dbReference>
<evidence type="ECO:0000256" key="1">
    <source>
        <dbReference type="PROSITE-ProRule" id="PRU00175"/>
    </source>
</evidence>
<keyword evidence="1" id="KW-0863">Zinc-finger</keyword>
<dbReference type="VEuPathDB" id="FungiDB:TAPDE_004800"/>
<proteinExistence type="predicted"/>
<feature type="transmembrane region" description="Helical" evidence="3">
    <location>
        <begin position="40"/>
        <end position="65"/>
    </location>
</feature>
<dbReference type="PROSITE" id="PS50089">
    <property type="entry name" value="ZF_RING_2"/>
    <property type="match status" value="1"/>
</dbReference>
<evidence type="ECO:0000256" key="2">
    <source>
        <dbReference type="SAM" id="MobiDB-lite"/>
    </source>
</evidence>
<dbReference type="OrthoDB" id="8062037at2759"/>
<dbReference type="PANTHER" id="PTHR22765">
    <property type="entry name" value="RING FINGER AND PROTEASE ASSOCIATED DOMAIN-CONTAINING"/>
    <property type="match status" value="1"/>
</dbReference>
<feature type="compositionally biased region" description="Basic and acidic residues" evidence="2">
    <location>
        <begin position="220"/>
        <end position="231"/>
    </location>
</feature>
<keyword evidence="3" id="KW-1133">Transmembrane helix</keyword>
<dbReference type="PANTHER" id="PTHR22765:SF434">
    <property type="entry name" value="GB|AAD18119.1-RELATED"/>
    <property type="match status" value="1"/>
</dbReference>
<dbReference type="Proteomes" id="UP000013776">
    <property type="component" value="Unassembled WGS sequence"/>
</dbReference>
<gene>
    <name evidence="5" type="ORF">TAPDE_004800</name>
</gene>
<keyword evidence="1" id="KW-0479">Metal-binding</keyword>